<dbReference type="GeneID" id="93759405"/>
<feature type="repeat" description="WD" evidence="3">
    <location>
        <begin position="988"/>
        <end position="1029"/>
    </location>
</feature>
<feature type="repeat" description="WD" evidence="3">
    <location>
        <begin position="1030"/>
        <end position="1071"/>
    </location>
</feature>
<dbReference type="PROSITE" id="PS00678">
    <property type="entry name" value="WD_REPEATS_1"/>
    <property type="match status" value="1"/>
</dbReference>
<feature type="domain" description="Protein kinase" evidence="4">
    <location>
        <begin position="17"/>
        <end position="265"/>
    </location>
</feature>
<dbReference type="InterPro" id="IPR001680">
    <property type="entry name" value="WD40_rpt"/>
</dbReference>
<dbReference type="PROSITE" id="PS50011">
    <property type="entry name" value="PROTEIN_KINASE_DOM"/>
    <property type="match status" value="1"/>
</dbReference>
<evidence type="ECO:0000256" key="1">
    <source>
        <dbReference type="ARBA" id="ARBA00022574"/>
    </source>
</evidence>
<evidence type="ECO:0000313" key="5">
    <source>
        <dbReference type="EMBL" id="WUN84688.1"/>
    </source>
</evidence>
<dbReference type="CDD" id="cd00200">
    <property type="entry name" value="WD40"/>
    <property type="match status" value="2"/>
</dbReference>
<evidence type="ECO:0000259" key="4">
    <source>
        <dbReference type="PROSITE" id="PS50011"/>
    </source>
</evidence>
<dbReference type="Pfam" id="PF00069">
    <property type="entry name" value="Pkinase"/>
    <property type="match status" value="1"/>
</dbReference>
<organism evidence="5 6">
    <name type="scientific">Streptomyces bobili</name>
    <dbReference type="NCBI Taxonomy" id="67280"/>
    <lineage>
        <taxon>Bacteria</taxon>
        <taxon>Bacillati</taxon>
        <taxon>Actinomycetota</taxon>
        <taxon>Actinomycetes</taxon>
        <taxon>Kitasatosporales</taxon>
        <taxon>Streptomycetaceae</taxon>
        <taxon>Streptomyces</taxon>
    </lineage>
</organism>
<keyword evidence="5" id="KW-0418">Kinase</keyword>
<dbReference type="InterPro" id="IPR008271">
    <property type="entry name" value="Ser/Thr_kinase_AS"/>
</dbReference>
<dbReference type="PROSITE" id="PS50294">
    <property type="entry name" value="WD_REPEATS_REGION"/>
    <property type="match status" value="11"/>
</dbReference>
<dbReference type="Gene3D" id="1.10.510.10">
    <property type="entry name" value="Transferase(Phosphotransferase) domain 1"/>
    <property type="match status" value="1"/>
</dbReference>
<dbReference type="Pfam" id="PF20703">
    <property type="entry name" value="nSTAND1"/>
    <property type="match status" value="1"/>
</dbReference>
<accession>A0ABZ1QPQ6</accession>
<dbReference type="PROSITE" id="PS00108">
    <property type="entry name" value="PROTEIN_KINASE_ST"/>
    <property type="match status" value="1"/>
</dbReference>
<proteinExistence type="predicted"/>
<feature type="repeat" description="WD" evidence="3">
    <location>
        <begin position="774"/>
        <end position="815"/>
    </location>
</feature>
<dbReference type="EMBL" id="CP108038">
    <property type="protein sequence ID" value="WUN84688.1"/>
    <property type="molecule type" value="Genomic_DNA"/>
</dbReference>
<keyword evidence="6" id="KW-1185">Reference proteome</keyword>
<feature type="repeat" description="WD" evidence="3">
    <location>
        <begin position="816"/>
        <end position="857"/>
    </location>
</feature>
<feature type="repeat" description="WD" evidence="3">
    <location>
        <begin position="858"/>
        <end position="899"/>
    </location>
</feature>
<keyword evidence="2" id="KW-0677">Repeat</keyword>
<feature type="repeat" description="WD" evidence="3">
    <location>
        <begin position="1072"/>
        <end position="1113"/>
    </location>
</feature>
<dbReference type="SUPFAM" id="SSF56112">
    <property type="entry name" value="Protein kinase-like (PK-like)"/>
    <property type="match status" value="1"/>
</dbReference>
<dbReference type="InterPro" id="IPR011009">
    <property type="entry name" value="Kinase-like_dom_sf"/>
</dbReference>
<protein>
    <submittedName>
        <fullName evidence="5">Protein kinase</fullName>
    </submittedName>
</protein>
<feature type="repeat" description="WD" evidence="3">
    <location>
        <begin position="646"/>
        <end position="687"/>
    </location>
</feature>
<keyword evidence="1 3" id="KW-0853">WD repeat</keyword>
<reference evidence="5" key="1">
    <citation type="submission" date="2022-10" db="EMBL/GenBank/DDBJ databases">
        <title>The complete genomes of actinobacterial strains from the NBC collection.</title>
        <authorList>
            <person name="Joergensen T.S."/>
            <person name="Alvarez Arevalo M."/>
            <person name="Sterndorff E.B."/>
            <person name="Faurdal D."/>
            <person name="Vuksanovic O."/>
            <person name="Mourched A.-S."/>
            <person name="Charusanti P."/>
            <person name="Shaw S."/>
            <person name="Blin K."/>
            <person name="Weber T."/>
        </authorList>
    </citation>
    <scope>NUCLEOTIDE SEQUENCE</scope>
    <source>
        <strain evidence="5">NBC_00302</strain>
    </source>
</reference>
<feature type="repeat" description="WD" evidence="3">
    <location>
        <begin position="1113"/>
        <end position="1145"/>
    </location>
</feature>
<dbReference type="GO" id="GO:0016301">
    <property type="term" value="F:kinase activity"/>
    <property type="evidence" value="ECO:0007669"/>
    <property type="project" value="UniProtKB-KW"/>
</dbReference>
<evidence type="ECO:0000313" key="6">
    <source>
        <dbReference type="Proteomes" id="UP001432071"/>
    </source>
</evidence>
<dbReference type="InterPro" id="IPR000719">
    <property type="entry name" value="Prot_kinase_dom"/>
</dbReference>
<keyword evidence="5" id="KW-0808">Transferase</keyword>
<dbReference type="Pfam" id="PF00400">
    <property type="entry name" value="WD40"/>
    <property type="match status" value="13"/>
</dbReference>
<dbReference type="InterPro" id="IPR020472">
    <property type="entry name" value="WD40_PAC1"/>
</dbReference>
<dbReference type="InterPro" id="IPR011047">
    <property type="entry name" value="Quinoprotein_ADH-like_sf"/>
</dbReference>
<dbReference type="SMART" id="SM00320">
    <property type="entry name" value="WD40"/>
    <property type="match status" value="14"/>
</dbReference>
<dbReference type="CDD" id="cd14014">
    <property type="entry name" value="STKc_PknB_like"/>
    <property type="match status" value="1"/>
</dbReference>
<dbReference type="Proteomes" id="UP001432071">
    <property type="component" value="Chromosome"/>
</dbReference>
<evidence type="ECO:0000256" key="2">
    <source>
        <dbReference type="ARBA" id="ARBA00022737"/>
    </source>
</evidence>
<dbReference type="InterPro" id="IPR049052">
    <property type="entry name" value="nSTAND1"/>
</dbReference>
<dbReference type="InterPro" id="IPR019775">
    <property type="entry name" value="WD40_repeat_CS"/>
</dbReference>
<dbReference type="Gene3D" id="3.30.200.20">
    <property type="entry name" value="Phosphorylase Kinase, domain 1"/>
    <property type="match status" value="1"/>
</dbReference>
<feature type="repeat" description="WD" evidence="3">
    <location>
        <begin position="562"/>
        <end position="595"/>
    </location>
</feature>
<feature type="repeat" description="WD" evidence="3">
    <location>
        <begin position="900"/>
        <end position="941"/>
    </location>
</feature>
<dbReference type="PROSITE" id="PS50082">
    <property type="entry name" value="WD_REPEATS_2"/>
    <property type="match status" value="11"/>
</dbReference>
<name>A0ABZ1QPQ6_9ACTN</name>
<dbReference type="SUPFAM" id="SSF50998">
    <property type="entry name" value="Quinoprotein alcohol dehydrogenase-like"/>
    <property type="match status" value="2"/>
</dbReference>
<dbReference type="Gene3D" id="2.130.10.10">
    <property type="entry name" value="YVTN repeat-like/Quinoprotein amine dehydrogenase"/>
    <property type="match status" value="5"/>
</dbReference>
<dbReference type="PANTHER" id="PTHR19848">
    <property type="entry name" value="WD40 REPEAT PROTEIN"/>
    <property type="match status" value="1"/>
</dbReference>
<dbReference type="PANTHER" id="PTHR19848:SF8">
    <property type="entry name" value="F-BOX AND WD REPEAT DOMAIN CONTAINING 7"/>
    <property type="match status" value="1"/>
</dbReference>
<sequence length="1186" mass="124944">MGWGALGPDDPQRLGEYWLAGRLGAGGQGVVYEAYDAAGGRVAVKVLHREAASGANAKARFAKEITAAQRVATFCTARVLGADMGADSPYIVSEFISGPDLGSAVRQAGPLRGDDLVWLATGVVTALAAIHQAGVVHRDLKPGNVLLSPEGPRVIDFGIARTPEMTLTRTGPIMGTVGYIAPEVLQGQRATAAADIFAWGALLLFAATGVEPFKGANLGETVYRAFEHDPDLTVLPQSLQPLVRQALAKAPVERPDAATILLRLLGAGTDSRQALQAGASAAADMHTPDTAPAPALGDAAEAAYQSLEIPAQTAAREMWLRLVSPGGAPDGSHDTVRTADDEELLSGRPEDEQSATHKAISSFAKASVLVHKDALVRPVSAAVLRAWPRLREWVDTDREALHTRRKLSEAASSWLRHGRRPDDLGRGTTLRNALTWAATAPPRLRPNPVEAQFLRNSHTADTQRSRWNRRRNVFVVGILVLAVVSAGLLAWQSQVALAQREATITAQEQALSRQLAAQSDALIDANPDLAALLAVHAYRSSPTAEATASLDKAAALPLIRRLNTHNASVNAAAFSLDGRTLAIASDGGTVQLWDLVTFKNRKIVTNHHDAMLAMAFSPDGRTLATPGAGGTVWLWDPATGRARTTLNSQDESLSAMAFSPDGRTLATASHGGTVRLWDPATGRARTTLNSQDESLSAMAFSPDGRTLATAGGSGTVWLSDPATGRTRKTLVMDPDRFAMVSAVAFSPDGRTLATVTVGEVRLWDPATGRSRTTLTGHNDVVNAVAFSPDGLTLTTGGRSGRVRLWDLATGSSRTTLTGHKGTVDAVAFSPDGRTLATASRDGTVRLWNLATGRSRTTLTGHKGTVYSAAFSPDGQTLATAGADGTVRLWNPATGHSRRTLTGHGDIVTEVAYSPDGQTLATASADGTVRLWNPATGRNHKTLTGVGYPYVSAVAFSSDGRTLAAGGSRGRYGAVRLWDLATGRTRTTLTGHKGTVYSAAFSPDGRTLATAGADGTVRLWDPATGHSRRTLTGHGDIVTEVAYSPDGRTLATGGADDTVRLWDPATGHSRRTLTGHRDVLLAVAYSPDGRTLATGSADGTVRLWDPATGHSRRTLSHDDAVDTVAFSPDGRTLATGGQDRTAQLWDATLPDQATVIRSICNAVGRNLTAVERVQYLADRSQDSVCSS</sequence>
<feature type="repeat" description="WD" evidence="3">
    <location>
        <begin position="604"/>
        <end position="645"/>
    </location>
</feature>
<dbReference type="PRINTS" id="PR00320">
    <property type="entry name" value="GPROTEINBRPT"/>
</dbReference>
<gene>
    <name evidence="5" type="ORF">OHT53_00530</name>
</gene>
<dbReference type="InterPro" id="IPR015943">
    <property type="entry name" value="WD40/YVTN_repeat-like_dom_sf"/>
</dbReference>
<dbReference type="RefSeq" id="WP_328733592.1">
    <property type="nucleotide sequence ID" value="NZ_CP108038.1"/>
</dbReference>
<evidence type="ECO:0000256" key="3">
    <source>
        <dbReference type="PROSITE-ProRule" id="PRU00221"/>
    </source>
</evidence>
<dbReference type="SMART" id="SM00220">
    <property type="entry name" value="S_TKc"/>
    <property type="match status" value="1"/>
</dbReference>